<feature type="compositionally biased region" description="Basic and acidic residues" evidence="1">
    <location>
        <begin position="567"/>
        <end position="586"/>
    </location>
</feature>
<feature type="compositionally biased region" description="Low complexity" evidence="1">
    <location>
        <begin position="506"/>
        <end position="517"/>
    </location>
</feature>
<comment type="caution">
    <text evidence="2">The sequence shown here is derived from an EMBL/GenBank/DDBJ whole genome shotgun (WGS) entry which is preliminary data.</text>
</comment>
<sequence length="909" mass="96727">MGHTQSVSAGSPAGGGDSGSGSGGGAVVAEAKVISPSPFTPPTLNKSLMVPRWTARRLSAEQAADLCTELARLVVALDLAYPADRPEEGGAEVARVSAAAHKGEGDAHAWSGVPLKDPLAEESAALLLKPFEEVHLSGYRLGDAALTSPIPPDLPSFLLVVSRHKRLSVLDLSFNELTPQVLVPLLQAIRDLPLLVVLKLSGNLLGSAGSDDNHSDPHEKWDLATVSVDEELGGAATAAARLGHWLATNPALLELALFHCDLNDRDVRALLSGLVHPRNTTLHTLQLSWNLACTSRSAQMALQLVTDLRNTTLCKVDLEGVAPATQVRLEYACTPDGLFRSGRTLIPASAGTPTAAGDDDNSGKSATVDSSAATADVVDLEQLRQQQQQLAEIQTRLTPAQGARFENRCRYLEEDLDGSRVMAPLIMYELAAVLSTRPQPQPRIVEHYGANVLLDTATLAAREMNFASTADTGTQDGDGGAELLALVTARECGGDNSHNGRPAPSPAASTNSPTGAHRPPPEAAPHPHTSDAMRPRTCPPTHLRRGGLTSAVSMGRAVRSSSGRHSMHQEWQRNRTPQERRDARFETPQRLAGVMADAEAFRRRLRPVPLDTHAPPCAEVSRHRSGARSVSATGVRATWYADDDFVLRSNGLSKVLLAPVLPGGATAYHNVALEDVQDRPLHPCWCTPRQTSAMTGMFAGTLHYHCVHEAAAQKKQQPQHGASSPPPTSAAETVVRPPNPNRSKSRLPLLLPQVPPPPLQQQQQQPSIQPSSPAEMYCGCQGTGHLCLSACATSEEAGGARRRDRMRVTLRAKSAKGIGKAGVSGRGASTSRRSDGARARFLDWTATDGDDDVHKLYSTVVTTTAPPSLRVHTVHTACGSLSVALNYDPVSHFSAQHVSCASNMTLAEF</sequence>
<feature type="compositionally biased region" description="Low complexity" evidence="1">
    <location>
        <begin position="760"/>
        <end position="773"/>
    </location>
</feature>
<dbReference type="EMBL" id="JBAMZN010000025">
    <property type="protein sequence ID" value="KAL0524355.1"/>
    <property type="molecule type" value="Genomic_DNA"/>
</dbReference>
<keyword evidence="3" id="KW-1185">Reference proteome</keyword>
<feature type="region of interest" description="Disordered" evidence="1">
    <location>
        <begin position="1"/>
        <end position="25"/>
    </location>
</feature>
<protein>
    <recommendedName>
        <fullName evidence="4">Leucine-rich repeat protein</fullName>
    </recommendedName>
</protein>
<evidence type="ECO:0000313" key="3">
    <source>
        <dbReference type="Proteomes" id="UP001501274"/>
    </source>
</evidence>
<feature type="compositionally biased region" description="Low complexity" evidence="1">
    <location>
        <begin position="1"/>
        <end position="11"/>
    </location>
</feature>
<feature type="region of interest" description="Disordered" evidence="1">
    <location>
        <begin position="713"/>
        <end position="773"/>
    </location>
</feature>
<gene>
    <name evidence="2" type="ORF">Q4I28_004121</name>
</gene>
<dbReference type="Gene3D" id="3.80.10.10">
    <property type="entry name" value="Ribonuclease Inhibitor"/>
    <property type="match status" value="1"/>
</dbReference>
<dbReference type="InterPro" id="IPR032675">
    <property type="entry name" value="LRR_dom_sf"/>
</dbReference>
<dbReference type="SUPFAM" id="SSF52047">
    <property type="entry name" value="RNI-like"/>
    <property type="match status" value="1"/>
</dbReference>
<feature type="region of interest" description="Disordered" evidence="1">
    <location>
        <begin position="350"/>
        <end position="369"/>
    </location>
</feature>
<dbReference type="SMART" id="SM00368">
    <property type="entry name" value="LRR_RI"/>
    <property type="match status" value="2"/>
</dbReference>
<reference evidence="2 3" key="1">
    <citation type="submission" date="2024-02" db="EMBL/GenBank/DDBJ databases">
        <title>FIRST GENOME SEQUENCES OF Leishmania (Viannia) shawi, Leishmania (Viannia) lindenbergi AND Leishmania (Viannia) utingensis.</title>
        <authorList>
            <person name="Resadore F."/>
            <person name="Custodio M.G.F."/>
            <person name="Boite M.C."/>
            <person name="Cupolillo E."/>
            <person name="Ferreira G.E.M."/>
        </authorList>
    </citation>
    <scope>NUCLEOTIDE SEQUENCE [LARGE SCALE GENOMIC DNA]</scope>
    <source>
        <strain evidence="2 3">MDAS/BR/1979/M5533</strain>
    </source>
</reference>
<dbReference type="Proteomes" id="UP001501274">
    <property type="component" value="Unassembled WGS sequence"/>
</dbReference>
<name>A0AAW3BQI2_9TRYP</name>
<evidence type="ECO:0008006" key="4">
    <source>
        <dbReference type="Google" id="ProtNLM"/>
    </source>
</evidence>
<feature type="compositionally biased region" description="Gly residues" evidence="1">
    <location>
        <begin position="12"/>
        <end position="25"/>
    </location>
</feature>
<accession>A0AAW3BQI2</accession>
<organism evidence="2 3">
    <name type="scientific">Leishmania naiffi</name>
    <dbReference type="NCBI Taxonomy" id="5678"/>
    <lineage>
        <taxon>Eukaryota</taxon>
        <taxon>Discoba</taxon>
        <taxon>Euglenozoa</taxon>
        <taxon>Kinetoplastea</taxon>
        <taxon>Metakinetoplastina</taxon>
        <taxon>Trypanosomatida</taxon>
        <taxon>Trypanosomatidae</taxon>
        <taxon>Leishmaniinae</taxon>
        <taxon>Leishmania</taxon>
        <taxon>Leishmania naiffi species complex</taxon>
    </lineage>
</organism>
<evidence type="ECO:0000256" key="1">
    <source>
        <dbReference type="SAM" id="MobiDB-lite"/>
    </source>
</evidence>
<feature type="region of interest" description="Disordered" evidence="1">
    <location>
        <begin position="492"/>
        <end position="586"/>
    </location>
</feature>
<proteinExistence type="predicted"/>
<dbReference type="AlphaFoldDB" id="A0AAW3BQI2"/>
<evidence type="ECO:0000313" key="2">
    <source>
        <dbReference type="EMBL" id="KAL0524355.1"/>
    </source>
</evidence>